<dbReference type="InterPro" id="IPR042063">
    <property type="entry name" value="Ubi_acti_E1_SCCH"/>
</dbReference>
<dbReference type="PROSITE" id="PS00865">
    <property type="entry name" value="UBIQUITIN_ACTIVAT_2"/>
    <property type="match status" value="1"/>
</dbReference>
<evidence type="ECO:0000256" key="1">
    <source>
        <dbReference type="ARBA" id="ARBA00004496"/>
    </source>
</evidence>
<dbReference type="GO" id="GO:0005737">
    <property type="term" value="C:cytoplasm"/>
    <property type="evidence" value="ECO:0007669"/>
    <property type="project" value="UniProtKB-SubCell"/>
</dbReference>
<dbReference type="FunFam" id="3.50.50.80:FF:000002">
    <property type="entry name" value="SUMO-activating enzyme subunit 2"/>
    <property type="match status" value="1"/>
</dbReference>
<feature type="compositionally biased region" description="Basic and acidic residues" evidence="12">
    <location>
        <begin position="570"/>
        <end position="589"/>
    </location>
</feature>
<keyword evidence="4 7" id="KW-0547">Nucleotide-binding</keyword>
<keyword evidence="6 7" id="KW-0067">ATP-binding</keyword>
<feature type="domain" description="THIF-type NAD/FAD binding fold" evidence="13">
    <location>
        <begin position="12"/>
        <end position="405"/>
    </location>
</feature>
<dbReference type="PROSITE" id="PS51257">
    <property type="entry name" value="PROKAR_LIPOPROTEIN"/>
    <property type="match status" value="1"/>
</dbReference>
<dbReference type="GO" id="GO:0046872">
    <property type="term" value="F:metal ion binding"/>
    <property type="evidence" value="ECO:0007669"/>
    <property type="project" value="UniProtKB-KW"/>
</dbReference>
<feature type="binding site" evidence="10">
    <location>
        <position position="154"/>
    </location>
    <ligand>
        <name>Zn(2+)</name>
        <dbReference type="ChEBI" id="CHEBI:29105"/>
    </ligand>
</feature>
<evidence type="ECO:0000313" key="15">
    <source>
        <dbReference type="Proteomes" id="UP000094336"/>
    </source>
</evidence>
<name>A0A1E3QVV6_9ASCO</name>
<dbReference type="GO" id="GO:0019948">
    <property type="term" value="F:SUMO activating enzyme activity"/>
    <property type="evidence" value="ECO:0007669"/>
    <property type="project" value="UniProtKB-UniRule"/>
</dbReference>
<proteinExistence type="inferred from homology"/>
<dbReference type="InterPro" id="IPR033127">
    <property type="entry name" value="UBQ-activ_enz_E1_Cys_AS"/>
</dbReference>
<feature type="binding site" evidence="9">
    <location>
        <begin position="90"/>
        <end position="91"/>
    </location>
    <ligand>
        <name>ATP</name>
        <dbReference type="ChEBI" id="CHEBI:30616"/>
    </ligand>
</feature>
<dbReference type="PANTHER" id="PTHR10953">
    <property type="entry name" value="UBIQUITIN-ACTIVATING ENZYME E1"/>
    <property type="match status" value="1"/>
</dbReference>
<keyword evidence="15" id="KW-1185">Reference proteome</keyword>
<dbReference type="GO" id="GO:0016925">
    <property type="term" value="P:protein sumoylation"/>
    <property type="evidence" value="ECO:0007669"/>
    <property type="project" value="UniProtKB-UniRule"/>
</dbReference>
<feature type="compositionally biased region" description="Basic and acidic residues" evidence="12">
    <location>
        <begin position="526"/>
        <end position="537"/>
    </location>
</feature>
<feature type="binding site" evidence="9">
    <location>
        <begin position="50"/>
        <end position="53"/>
    </location>
    <ligand>
        <name>ATP</name>
        <dbReference type="ChEBI" id="CHEBI:30616"/>
    </ligand>
</feature>
<accession>A0A1E3QVV6</accession>
<dbReference type="Proteomes" id="UP000094336">
    <property type="component" value="Unassembled WGS sequence"/>
</dbReference>
<protein>
    <recommendedName>
        <fullName evidence="7">Ubiquitin-activating enzyme E1-like</fullName>
    </recommendedName>
</protein>
<evidence type="ECO:0000256" key="2">
    <source>
        <dbReference type="ARBA" id="ARBA00022490"/>
    </source>
</evidence>
<feature type="region of interest" description="Disordered" evidence="12">
    <location>
        <begin position="553"/>
        <end position="599"/>
    </location>
</feature>
<dbReference type="Gene3D" id="3.10.290.20">
    <property type="entry name" value="Ubiquitin-like 2 activating enzyme e1b. Chain: B, domain 3"/>
    <property type="match status" value="1"/>
</dbReference>
<comment type="subcellular location">
    <subcellularLocation>
        <location evidence="1">Cytoplasm</location>
    </subcellularLocation>
</comment>
<dbReference type="SUPFAM" id="SSF69572">
    <property type="entry name" value="Activating enzymes of the ubiquitin-like proteins"/>
    <property type="match status" value="1"/>
</dbReference>
<keyword evidence="7 10" id="KW-0862">Zinc</keyword>
<dbReference type="Gene3D" id="3.40.50.720">
    <property type="entry name" value="NAD(P)-binding Rossmann-like Domain"/>
    <property type="match status" value="2"/>
</dbReference>
<evidence type="ECO:0000256" key="4">
    <source>
        <dbReference type="ARBA" id="ARBA00022741"/>
    </source>
</evidence>
<evidence type="ECO:0000256" key="10">
    <source>
        <dbReference type="PIRSR" id="PIRSR039133-3"/>
    </source>
</evidence>
<dbReference type="Gene3D" id="1.10.10.2660">
    <property type="entry name" value="Ubiquitin-activating enzyme E1, SCCH domain"/>
    <property type="match status" value="2"/>
</dbReference>
<evidence type="ECO:0000256" key="7">
    <source>
        <dbReference type="PIRNR" id="PIRNR039133"/>
    </source>
</evidence>
<evidence type="ECO:0000313" key="14">
    <source>
        <dbReference type="EMBL" id="ODQ81714.1"/>
    </source>
</evidence>
<keyword evidence="3" id="KW-0436">Ligase</keyword>
<evidence type="ECO:0000256" key="3">
    <source>
        <dbReference type="ARBA" id="ARBA00022598"/>
    </source>
</evidence>
<evidence type="ECO:0000256" key="9">
    <source>
        <dbReference type="PIRSR" id="PIRSR039133-2"/>
    </source>
</evidence>
<evidence type="ECO:0000256" key="11">
    <source>
        <dbReference type="PROSITE-ProRule" id="PRU10132"/>
    </source>
</evidence>
<feature type="binding site" evidence="9">
    <location>
        <begin position="113"/>
        <end position="118"/>
    </location>
    <ligand>
        <name>ATP</name>
        <dbReference type="ChEBI" id="CHEBI:30616"/>
    </ligand>
</feature>
<evidence type="ECO:0000256" key="6">
    <source>
        <dbReference type="ARBA" id="ARBA00022840"/>
    </source>
</evidence>
<dbReference type="AlphaFoldDB" id="A0A1E3QVV6"/>
<dbReference type="RefSeq" id="XP_018987042.1">
    <property type="nucleotide sequence ID" value="XM_019130737.1"/>
</dbReference>
<evidence type="ECO:0000256" key="12">
    <source>
        <dbReference type="SAM" id="MobiDB-lite"/>
    </source>
</evidence>
<evidence type="ECO:0000259" key="13">
    <source>
        <dbReference type="Pfam" id="PF00899"/>
    </source>
</evidence>
<feature type="binding site" evidence="10">
    <location>
        <position position="422"/>
    </location>
    <ligand>
        <name>Zn(2+)</name>
        <dbReference type="ChEBI" id="CHEBI:29105"/>
    </ligand>
</feature>
<keyword evidence="2" id="KW-0963">Cytoplasm</keyword>
<dbReference type="InterPro" id="IPR030661">
    <property type="entry name" value="Uba2"/>
</dbReference>
<dbReference type="GeneID" id="30148590"/>
<feature type="binding site" evidence="9">
    <location>
        <position position="42"/>
    </location>
    <ligand>
        <name>ATP</name>
        <dbReference type="ChEBI" id="CHEBI:30616"/>
    </ligand>
</feature>
<dbReference type="PIRSF" id="PIRSF039133">
    <property type="entry name" value="SUMO_E1B"/>
    <property type="match status" value="1"/>
</dbReference>
<keyword evidence="7 10" id="KW-0479">Metal-binding</keyword>
<feature type="compositionally biased region" description="Acidic residues" evidence="12">
    <location>
        <begin position="590"/>
        <end position="599"/>
    </location>
</feature>
<dbReference type="GO" id="GO:0005524">
    <property type="term" value="F:ATP binding"/>
    <property type="evidence" value="ECO:0007669"/>
    <property type="project" value="UniProtKB-UniRule"/>
</dbReference>
<feature type="binding site" evidence="10">
    <location>
        <position position="419"/>
    </location>
    <ligand>
        <name>Zn(2+)</name>
        <dbReference type="ChEBI" id="CHEBI:29105"/>
    </ligand>
</feature>
<keyword evidence="5 7" id="KW-0833">Ubl conjugation pathway</keyword>
<feature type="binding site" evidence="9">
    <location>
        <position position="66"/>
    </location>
    <ligand>
        <name>ATP</name>
        <dbReference type="ChEBI" id="CHEBI:30616"/>
    </ligand>
</feature>
<dbReference type="InterPro" id="IPR035985">
    <property type="entry name" value="Ubiquitin-activating_enz"/>
</dbReference>
<comment type="pathway">
    <text evidence="7">Protein modification; protein sumoylation.</text>
</comment>
<evidence type="ECO:0000256" key="8">
    <source>
        <dbReference type="PIRSR" id="PIRSR039133-1"/>
    </source>
</evidence>
<feature type="binding site" evidence="9">
    <location>
        <begin position="18"/>
        <end position="23"/>
    </location>
    <ligand>
        <name>ATP</name>
        <dbReference type="ChEBI" id="CHEBI:30616"/>
    </ligand>
</feature>
<feature type="active site" description="Glycyl thioester intermediate" evidence="8 11">
    <location>
        <position position="169"/>
    </location>
</feature>
<gene>
    <name evidence="14" type="ORF">BABINDRAFT_170401</name>
</gene>
<sequence length="599" mass="66982">MTKDTYINKVLAKVLMVGAGGIGCELLKDLILMGYGEIHIVDLDTISLSNLNRQFLFRHRDIDKSKSLTVVNAVQPFNFHGTQLVSYHGSIMDAKLFTLEWFDQFSIVFNALDNIEARAYVNRICLFLRKLMMESGTTGFNGQVQPIFPYRTECFDCTVKETPKTFPVCTIRSTPSKPVHCITWAKDFLFAQLFNDEAQELSAADLSKESDNASEIATLLKETNELAELKAKIAQSDFVHEIVDKIFRVDIERLLLIDALWKTRTKPEPFRFEAYEVELGQVSPAIIDEETTQWSVAENLHVLMASILRLQARINSGKETFVSFDKDDEDTLNFVTAASNIRSFIFLIPIQTKFDLKQIAGNIIPAIATTNAIIAGFSALQSLNIFGNDTVEKSRMIFTSTAANKFVITSTLASGSPKCPSCSITRGIMRVGATQELVLSDLVGALKTKYGYAEISLVLGKSKLIYDCDFDDSLDNTLHQLGFVTGEVIQVNDEDDELESIELYIEVLEADNAIQLPDLVIGEKKATPRAEPEEEHPVPTPELDGDVVVIADEDDDDDLMITNGSSVKRKHEEEEKTTLETPLKKTKLDEQEEEVEILD</sequence>
<feature type="region of interest" description="Disordered" evidence="12">
    <location>
        <begin position="526"/>
        <end position="545"/>
    </location>
</feature>
<dbReference type="OrthoDB" id="10255449at2759"/>
<evidence type="ECO:0000256" key="5">
    <source>
        <dbReference type="ARBA" id="ARBA00022786"/>
    </source>
</evidence>
<comment type="subunit">
    <text evidence="7">Heterodimer.</text>
</comment>
<dbReference type="UniPathway" id="UPA00886"/>
<dbReference type="InterPro" id="IPR000594">
    <property type="entry name" value="ThiF_NAD_FAD-bd"/>
</dbReference>
<dbReference type="STRING" id="984486.A0A1E3QVV6"/>
<dbReference type="GO" id="GO:0031510">
    <property type="term" value="C:SUMO activating enzyme complex"/>
    <property type="evidence" value="ECO:0007669"/>
    <property type="project" value="UniProtKB-UniRule"/>
</dbReference>
<dbReference type="EMBL" id="KV454427">
    <property type="protein sequence ID" value="ODQ81714.1"/>
    <property type="molecule type" value="Genomic_DNA"/>
</dbReference>
<comment type="similarity">
    <text evidence="7">Belongs to the ubiquitin-activating E1 family.</text>
</comment>
<dbReference type="Pfam" id="PF00899">
    <property type="entry name" value="ThiF"/>
    <property type="match status" value="1"/>
</dbReference>
<feature type="binding site" evidence="10">
    <location>
        <position position="157"/>
    </location>
    <ligand>
        <name>Zn(2+)</name>
        <dbReference type="ChEBI" id="CHEBI:29105"/>
    </ligand>
</feature>
<dbReference type="InterPro" id="IPR045886">
    <property type="entry name" value="ThiF/MoeB/HesA"/>
</dbReference>
<reference evidence="15" key="1">
    <citation type="submission" date="2016-05" db="EMBL/GenBank/DDBJ databases">
        <title>Comparative genomics of biotechnologically important yeasts.</title>
        <authorList>
            <consortium name="DOE Joint Genome Institute"/>
            <person name="Riley R."/>
            <person name="Haridas S."/>
            <person name="Wolfe K.H."/>
            <person name="Lopes M.R."/>
            <person name="Hittinger C.T."/>
            <person name="Goker M."/>
            <person name="Salamov A."/>
            <person name="Wisecaver J."/>
            <person name="Long T.M."/>
            <person name="Aerts A.L."/>
            <person name="Barry K."/>
            <person name="Choi C."/>
            <person name="Clum A."/>
            <person name="Coughlan A.Y."/>
            <person name="Deshpande S."/>
            <person name="Douglass A.P."/>
            <person name="Hanson S.J."/>
            <person name="Klenk H.-P."/>
            <person name="Labutti K."/>
            <person name="Lapidus A."/>
            <person name="Lindquist E."/>
            <person name="Lipzen A."/>
            <person name="Meier-Kolthoff J.P."/>
            <person name="Ohm R.A."/>
            <person name="Otillar R.P."/>
            <person name="Pangilinan J."/>
            <person name="Peng Y."/>
            <person name="Rokas A."/>
            <person name="Rosa C.A."/>
            <person name="Scheuner C."/>
            <person name="Sibirny A.A."/>
            <person name="Slot J.C."/>
            <person name="Stielow J.B."/>
            <person name="Sun H."/>
            <person name="Kurtzman C.P."/>
            <person name="Blackwell M."/>
            <person name="Grigoriev I.V."/>
            <person name="Jeffries T.W."/>
        </authorList>
    </citation>
    <scope>NUCLEOTIDE SEQUENCE [LARGE SCALE GENOMIC DNA]</scope>
    <source>
        <strain evidence="15">NRRL Y-12698</strain>
    </source>
</reference>
<organism evidence="14 15">
    <name type="scientific">Babjeviella inositovora NRRL Y-12698</name>
    <dbReference type="NCBI Taxonomy" id="984486"/>
    <lineage>
        <taxon>Eukaryota</taxon>
        <taxon>Fungi</taxon>
        <taxon>Dikarya</taxon>
        <taxon>Ascomycota</taxon>
        <taxon>Saccharomycotina</taxon>
        <taxon>Pichiomycetes</taxon>
        <taxon>Serinales incertae sedis</taxon>
        <taxon>Babjeviella</taxon>
    </lineage>
</organism>
<dbReference type="PANTHER" id="PTHR10953:SF5">
    <property type="entry name" value="SUMO-ACTIVATING ENZYME SUBUNIT 2"/>
    <property type="match status" value="1"/>
</dbReference>